<accession>A0ABR9EIK8</accession>
<proteinExistence type="predicted"/>
<reference evidence="1 2" key="1">
    <citation type="submission" date="2015-03" db="EMBL/GenBank/DDBJ databases">
        <title>Genome sequence of Pseudoalteromonas aurantia.</title>
        <authorList>
            <person name="Xie B.-B."/>
            <person name="Rong J.-C."/>
            <person name="Qin Q.-L."/>
            <person name="Zhang Y.-Z."/>
        </authorList>
    </citation>
    <scope>NUCLEOTIDE SEQUENCE [LARGE SCALE GENOMIC DNA]</scope>
    <source>
        <strain evidence="1 2">208</strain>
    </source>
</reference>
<protein>
    <submittedName>
        <fullName evidence="1">Uncharacterized protein</fullName>
    </submittedName>
</protein>
<evidence type="ECO:0000313" key="1">
    <source>
        <dbReference type="EMBL" id="MBE0370801.1"/>
    </source>
</evidence>
<dbReference type="Proteomes" id="UP000615755">
    <property type="component" value="Unassembled WGS sequence"/>
</dbReference>
<dbReference type="EMBL" id="AQGV01000015">
    <property type="protein sequence ID" value="MBE0370801.1"/>
    <property type="molecule type" value="Genomic_DNA"/>
</dbReference>
<gene>
    <name evidence="1" type="ORF">PAUR_b0902</name>
</gene>
<sequence length="58" mass="6828">MQSRFASKLSYYIPIRANECCSGCYSDRSSHYQFTHFLHNSHLWLSPIVHLPAGQYYD</sequence>
<organism evidence="1 2">
    <name type="scientific">Pseudoalteromonas aurantia 208</name>
    <dbReference type="NCBI Taxonomy" id="1314867"/>
    <lineage>
        <taxon>Bacteria</taxon>
        <taxon>Pseudomonadati</taxon>
        <taxon>Pseudomonadota</taxon>
        <taxon>Gammaproteobacteria</taxon>
        <taxon>Alteromonadales</taxon>
        <taxon>Pseudoalteromonadaceae</taxon>
        <taxon>Pseudoalteromonas</taxon>
    </lineage>
</organism>
<evidence type="ECO:0000313" key="2">
    <source>
        <dbReference type="Proteomes" id="UP000615755"/>
    </source>
</evidence>
<comment type="caution">
    <text evidence="1">The sequence shown here is derived from an EMBL/GenBank/DDBJ whole genome shotgun (WGS) entry which is preliminary data.</text>
</comment>
<keyword evidence="2" id="KW-1185">Reference proteome</keyword>
<name>A0ABR9EIK8_9GAMM</name>